<feature type="domain" description="DUF5641" evidence="1">
    <location>
        <begin position="32"/>
        <end position="117"/>
    </location>
</feature>
<reference evidence="2" key="1">
    <citation type="submission" date="2020-08" db="EMBL/GenBank/DDBJ databases">
        <title>Multicomponent nature underlies the extraordinary mechanical properties of spider dragline silk.</title>
        <authorList>
            <person name="Kono N."/>
            <person name="Nakamura H."/>
            <person name="Mori M."/>
            <person name="Yoshida Y."/>
            <person name="Ohtoshi R."/>
            <person name="Malay A.D."/>
            <person name="Moran D.A.P."/>
            <person name="Tomita M."/>
            <person name="Numata K."/>
            <person name="Arakawa K."/>
        </authorList>
    </citation>
    <scope>NUCLEOTIDE SEQUENCE</scope>
</reference>
<dbReference type="Pfam" id="PF18701">
    <property type="entry name" value="DUF5641"/>
    <property type="match status" value="1"/>
</dbReference>
<dbReference type="InterPro" id="IPR040676">
    <property type="entry name" value="DUF5641"/>
</dbReference>
<dbReference type="AlphaFoldDB" id="A0A8X6MDD4"/>
<gene>
    <name evidence="2" type="ORF">TNIN_348441</name>
</gene>
<dbReference type="EMBL" id="BMAV01025996">
    <property type="protein sequence ID" value="GFS46413.1"/>
    <property type="molecule type" value="Genomic_DNA"/>
</dbReference>
<evidence type="ECO:0000313" key="3">
    <source>
        <dbReference type="Proteomes" id="UP000886998"/>
    </source>
</evidence>
<organism evidence="2 3">
    <name type="scientific">Trichonephila inaurata madagascariensis</name>
    <dbReference type="NCBI Taxonomy" id="2747483"/>
    <lineage>
        <taxon>Eukaryota</taxon>
        <taxon>Metazoa</taxon>
        <taxon>Ecdysozoa</taxon>
        <taxon>Arthropoda</taxon>
        <taxon>Chelicerata</taxon>
        <taxon>Arachnida</taxon>
        <taxon>Araneae</taxon>
        <taxon>Araneomorphae</taxon>
        <taxon>Entelegynae</taxon>
        <taxon>Araneoidea</taxon>
        <taxon>Nephilidae</taxon>
        <taxon>Trichonephila</taxon>
        <taxon>Trichonephila inaurata</taxon>
    </lineage>
</organism>
<dbReference type="Proteomes" id="UP000886998">
    <property type="component" value="Unassembled WGS sequence"/>
</dbReference>
<keyword evidence="3" id="KW-1185">Reference proteome</keyword>
<protein>
    <submittedName>
        <fullName evidence="2">Integrase catalytic domain-containing protein</fullName>
    </submittedName>
</protein>
<proteinExistence type="predicted"/>
<comment type="caution">
    <text evidence="2">The sequence shown here is derived from an EMBL/GenBank/DDBJ whole genome shotgun (WGS) entry which is preliminary data.</text>
</comment>
<dbReference type="OrthoDB" id="6436503at2759"/>
<sequence length="124" mass="14153">MILTLGHFLTNCAISSFPEPYTASDSLSNHSRRKLIQSLRNKFWNRWSTEYLIHLQTRAKWSVQNMTENQLSFEGFTGSWTGLGRNCRSISGSDGLGRVDLMRKKTPSVFSKRAITKGSCCLFR</sequence>
<evidence type="ECO:0000313" key="2">
    <source>
        <dbReference type="EMBL" id="GFS46413.1"/>
    </source>
</evidence>
<name>A0A8X6MDD4_9ARAC</name>
<accession>A0A8X6MDD4</accession>
<evidence type="ECO:0000259" key="1">
    <source>
        <dbReference type="Pfam" id="PF18701"/>
    </source>
</evidence>